<dbReference type="PANTHER" id="PTHR43124">
    <property type="entry name" value="PURINE EFFLUX PUMP PBUE"/>
    <property type="match status" value="1"/>
</dbReference>
<feature type="transmembrane region" description="Helical" evidence="6">
    <location>
        <begin position="45"/>
        <end position="72"/>
    </location>
</feature>
<evidence type="ECO:0000256" key="6">
    <source>
        <dbReference type="SAM" id="Phobius"/>
    </source>
</evidence>
<feature type="transmembrane region" description="Helical" evidence="6">
    <location>
        <begin position="79"/>
        <end position="98"/>
    </location>
</feature>
<proteinExistence type="predicted"/>
<evidence type="ECO:0000256" key="3">
    <source>
        <dbReference type="ARBA" id="ARBA00022692"/>
    </source>
</evidence>
<accession>A0ABP5BZ60</accession>
<reference evidence="9" key="1">
    <citation type="journal article" date="2019" name="Int. J. Syst. Evol. Microbiol.">
        <title>The Global Catalogue of Microorganisms (GCM) 10K type strain sequencing project: providing services to taxonomists for standard genome sequencing and annotation.</title>
        <authorList>
            <consortium name="The Broad Institute Genomics Platform"/>
            <consortium name="The Broad Institute Genome Sequencing Center for Infectious Disease"/>
            <person name="Wu L."/>
            <person name="Ma J."/>
        </authorList>
    </citation>
    <scope>NUCLEOTIDE SEQUENCE [LARGE SCALE GENOMIC DNA]</scope>
    <source>
        <strain evidence="9">JCM 16013</strain>
    </source>
</reference>
<keyword evidence="5 6" id="KW-0472">Membrane</keyword>
<organism evidence="8 9">
    <name type="scientific">Catenulispora subtropica</name>
    <dbReference type="NCBI Taxonomy" id="450798"/>
    <lineage>
        <taxon>Bacteria</taxon>
        <taxon>Bacillati</taxon>
        <taxon>Actinomycetota</taxon>
        <taxon>Actinomycetes</taxon>
        <taxon>Catenulisporales</taxon>
        <taxon>Catenulisporaceae</taxon>
        <taxon>Catenulispora</taxon>
    </lineage>
</organism>
<feature type="domain" description="Major facilitator superfamily (MFS) profile" evidence="7">
    <location>
        <begin position="13"/>
        <end position="389"/>
    </location>
</feature>
<dbReference type="InterPro" id="IPR050189">
    <property type="entry name" value="MFS_Efflux_Transporters"/>
</dbReference>
<dbReference type="CDD" id="cd17324">
    <property type="entry name" value="MFS_NepI_like"/>
    <property type="match status" value="1"/>
</dbReference>
<sequence>MNENPQSSLRSWLGVAAITASLFTFVTTEMMPVGLLTPMSSSLHVAVGVAGLMVTLYGVSAGLGVPFLIAWTRHVNRRLLLSALLAVLAVGNLVTAAAPDFAVIMAIRLLMGFANGAFWAIGVSMAMRLVPGRHANRAASVALSGVSIATVAGIPLGTFLASVSSWRTTFLIWSGLSAVVFAAVAVTVPSLPSDSAVPAREVFALPRENARLRLVMATVVLYVLGHFCAYTFVRPFLEKSSSASAAFITGLLVVYGVGGAIGNFLAGYTVTKSVKGSYLAARAGLVLSLLVLLAAGHSRVGAIVALTLWGVCFGAANLCQINLVLAAAPDRFEAAMAINTLGYNLSIALGALVGGVFADAAGVTSAVWFGAGLAALSVVVTGVVRRKEPAAGAETVSDADEALAVAG</sequence>
<dbReference type="EMBL" id="BAAAQM010000002">
    <property type="protein sequence ID" value="GAA1953263.1"/>
    <property type="molecule type" value="Genomic_DNA"/>
</dbReference>
<evidence type="ECO:0000313" key="8">
    <source>
        <dbReference type="EMBL" id="GAA1953263.1"/>
    </source>
</evidence>
<dbReference type="InterPro" id="IPR036259">
    <property type="entry name" value="MFS_trans_sf"/>
</dbReference>
<feature type="transmembrane region" description="Helical" evidence="6">
    <location>
        <begin position="170"/>
        <end position="191"/>
    </location>
</feature>
<evidence type="ECO:0000313" key="9">
    <source>
        <dbReference type="Proteomes" id="UP001499854"/>
    </source>
</evidence>
<keyword evidence="4 6" id="KW-1133">Transmembrane helix</keyword>
<dbReference type="PROSITE" id="PS50850">
    <property type="entry name" value="MFS"/>
    <property type="match status" value="1"/>
</dbReference>
<comment type="caution">
    <text evidence="8">The sequence shown here is derived from an EMBL/GenBank/DDBJ whole genome shotgun (WGS) entry which is preliminary data.</text>
</comment>
<feature type="transmembrane region" description="Helical" evidence="6">
    <location>
        <begin position="340"/>
        <end position="360"/>
    </location>
</feature>
<feature type="transmembrane region" description="Helical" evidence="6">
    <location>
        <begin position="212"/>
        <end position="233"/>
    </location>
</feature>
<feature type="transmembrane region" description="Helical" evidence="6">
    <location>
        <begin position="138"/>
        <end position="164"/>
    </location>
</feature>
<evidence type="ECO:0000256" key="4">
    <source>
        <dbReference type="ARBA" id="ARBA00022989"/>
    </source>
</evidence>
<gene>
    <name evidence="8" type="ORF">GCM10009838_05640</name>
</gene>
<feature type="transmembrane region" description="Helical" evidence="6">
    <location>
        <begin position="302"/>
        <end position="328"/>
    </location>
</feature>
<feature type="transmembrane region" description="Helical" evidence="6">
    <location>
        <begin position="12"/>
        <end position="33"/>
    </location>
</feature>
<evidence type="ECO:0000256" key="5">
    <source>
        <dbReference type="ARBA" id="ARBA00023136"/>
    </source>
</evidence>
<evidence type="ECO:0000256" key="2">
    <source>
        <dbReference type="ARBA" id="ARBA00022475"/>
    </source>
</evidence>
<evidence type="ECO:0000259" key="7">
    <source>
        <dbReference type="PROSITE" id="PS50850"/>
    </source>
</evidence>
<dbReference type="InterPro" id="IPR020846">
    <property type="entry name" value="MFS_dom"/>
</dbReference>
<protein>
    <submittedName>
        <fullName evidence="8">MFS transporter</fullName>
    </submittedName>
</protein>
<dbReference type="Pfam" id="PF07690">
    <property type="entry name" value="MFS_1"/>
    <property type="match status" value="1"/>
</dbReference>
<keyword evidence="2" id="KW-1003">Cell membrane</keyword>
<feature type="transmembrane region" description="Helical" evidence="6">
    <location>
        <begin position="245"/>
        <end position="266"/>
    </location>
</feature>
<dbReference type="PANTHER" id="PTHR43124:SF3">
    <property type="entry name" value="CHLORAMPHENICOL EFFLUX PUMP RV0191"/>
    <property type="match status" value="1"/>
</dbReference>
<comment type="subcellular location">
    <subcellularLocation>
        <location evidence="1">Cell membrane</location>
        <topology evidence="1">Multi-pass membrane protein</topology>
    </subcellularLocation>
</comment>
<dbReference type="SUPFAM" id="SSF103473">
    <property type="entry name" value="MFS general substrate transporter"/>
    <property type="match status" value="1"/>
</dbReference>
<dbReference type="Proteomes" id="UP001499854">
    <property type="component" value="Unassembled WGS sequence"/>
</dbReference>
<keyword evidence="3 6" id="KW-0812">Transmembrane</keyword>
<evidence type="ECO:0000256" key="1">
    <source>
        <dbReference type="ARBA" id="ARBA00004651"/>
    </source>
</evidence>
<dbReference type="Gene3D" id="1.20.1250.20">
    <property type="entry name" value="MFS general substrate transporter like domains"/>
    <property type="match status" value="1"/>
</dbReference>
<feature type="transmembrane region" description="Helical" evidence="6">
    <location>
        <begin position="366"/>
        <end position="384"/>
    </location>
</feature>
<feature type="transmembrane region" description="Helical" evidence="6">
    <location>
        <begin position="278"/>
        <end position="296"/>
    </location>
</feature>
<name>A0ABP5BZ60_9ACTN</name>
<keyword evidence="9" id="KW-1185">Reference proteome</keyword>
<dbReference type="InterPro" id="IPR011701">
    <property type="entry name" value="MFS"/>
</dbReference>
<feature type="transmembrane region" description="Helical" evidence="6">
    <location>
        <begin position="104"/>
        <end position="126"/>
    </location>
</feature>